<dbReference type="AlphaFoldDB" id="A0A0N5D449"/>
<gene>
    <name evidence="2" type="ORF">TCLT_LOCUS7721</name>
</gene>
<organism evidence="4">
    <name type="scientific">Thelazia callipaeda</name>
    <name type="common">Oriental eyeworm</name>
    <name type="synonym">Parasitic nematode</name>
    <dbReference type="NCBI Taxonomy" id="103827"/>
    <lineage>
        <taxon>Eukaryota</taxon>
        <taxon>Metazoa</taxon>
        <taxon>Ecdysozoa</taxon>
        <taxon>Nematoda</taxon>
        <taxon>Chromadorea</taxon>
        <taxon>Rhabditida</taxon>
        <taxon>Spirurina</taxon>
        <taxon>Spiruromorpha</taxon>
        <taxon>Thelazioidea</taxon>
        <taxon>Thelaziidae</taxon>
        <taxon>Thelazia</taxon>
    </lineage>
</organism>
<dbReference type="InterPro" id="IPR006150">
    <property type="entry name" value="Cys_repeat_1"/>
</dbReference>
<evidence type="ECO:0000313" key="4">
    <source>
        <dbReference type="WBParaSite" id="TCLT_0000773201-mRNA-1"/>
    </source>
</evidence>
<dbReference type="WBParaSite" id="TCLT_0000773201-mRNA-1">
    <property type="protein sequence ID" value="TCLT_0000773201-mRNA-1"/>
    <property type="gene ID" value="TCLT_0000773201"/>
</dbReference>
<dbReference type="SMART" id="SM00289">
    <property type="entry name" value="WR1"/>
    <property type="match status" value="7"/>
</dbReference>
<reference evidence="4" key="1">
    <citation type="submission" date="2017-02" db="UniProtKB">
        <authorList>
            <consortium name="WormBaseParasite"/>
        </authorList>
    </citation>
    <scope>IDENTIFICATION</scope>
</reference>
<dbReference type="OrthoDB" id="5791889at2759"/>
<feature type="domain" description="CC" evidence="1">
    <location>
        <begin position="408"/>
        <end position="431"/>
    </location>
</feature>
<dbReference type="PANTHER" id="PTHR34150:SF7">
    <property type="entry name" value="PROTEIN CBG10108"/>
    <property type="match status" value="1"/>
</dbReference>
<keyword evidence="3" id="KW-1185">Reference proteome</keyword>
<name>A0A0N5D449_THECL</name>
<evidence type="ECO:0000313" key="2">
    <source>
        <dbReference type="EMBL" id="VDN05205.1"/>
    </source>
</evidence>
<sequence>MNAYAYLIVTINLFNFLYSHQITPIIGGKCDTNASDVLIGGKETQFFLKCEPNSQSESGKGVWVVKSRIVSVTTTAANMIYTNLPAKMIPQTRFPSNEAQQKSDSSICVQDKNAREGDLCSVSLFCLQQDQRKAMNYLQCDQSTSRWKRKSCLNGQIFSFEHQTCVILNTNLIKDSRFGPRYQTHSVPIGIVCTFMQCSHIDPCQRGTCNNGTTSIPHPHLTIPSYSHSLQQPNHHQQSPLLVNQVPLAMSHQQIPFLISSRMDRAFNPTSFNLGCSNGASSAGSCINMRCARGYVCSPGNQCCPSNDFVPNLATTANPIKNPFLCVDGTQAAGACILGQCGSPFTCIKGLCCNRTANTPRCLDGSPSVGACLLGQCGAGFICTTGNLCCRSLVSNAVPQQCPNGGIAVGACINGLCPTGYVCINEQCCPQSGNSTFRCSNLNYVLGPCVGNQCPDDGFQCDTSINSCCPITDPVGPCIEPGDQCPVGHRCFTQGTTPLCYRECDGRGTITGPHVGGVCPDGTTLIFGFCCTLRARFYNAPSTSFLSSRHLDLSSSRSASVGLCPDGSGAVSACIDGDCGSGYQCYNNLCCHLHYATMMLPFSSTPIGTSCEFTQQCASSMEGLSICELGICRCLPGAFASGIGCERNTCKFIWFNFNTLFGTFNYKV</sequence>
<protein>
    <submittedName>
        <fullName evidence="4">CC domain-containing protein</fullName>
    </submittedName>
</protein>
<proteinExistence type="predicted"/>
<dbReference type="OMA" id="DATNPQC"/>
<evidence type="ECO:0000313" key="3">
    <source>
        <dbReference type="Proteomes" id="UP000276776"/>
    </source>
</evidence>
<evidence type="ECO:0000259" key="1">
    <source>
        <dbReference type="Pfam" id="PF04942"/>
    </source>
</evidence>
<dbReference type="PANTHER" id="PTHR34150">
    <property type="entry name" value="PROTEIN CBG08832-RELATED"/>
    <property type="match status" value="1"/>
</dbReference>
<dbReference type="InterPro" id="IPR007026">
    <property type="entry name" value="CC_domain"/>
</dbReference>
<accession>A0A0N5D449</accession>
<reference evidence="2 3" key="2">
    <citation type="submission" date="2018-11" db="EMBL/GenBank/DDBJ databases">
        <authorList>
            <consortium name="Pathogen Informatics"/>
        </authorList>
    </citation>
    <scope>NUCLEOTIDE SEQUENCE [LARGE SCALE GENOMIC DNA]</scope>
</reference>
<dbReference type="Pfam" id="PF04942">
    <property type="entry name" value="CC"/>
    <property type="match status" value="1"/>
</dbReference>
<dbReference type="STRING" id="103827.A0A0N5D449"/>
<dbReference type="EMBL" id="UYYF01004539">
    <property type="protein sequence ID" value="VDN05205.1"/>
    <property type="molecule type" value="Genomic_DNA"/>
</dbReference>
<dbReference type="Proteomes" id="UP000276776">
    <property type="component" value="Unassembled WGS sequence"/>
</dbReference>